<feature type="region of interest" description="Disordered" evidence="12">
    <location>
        <begin position="54"/>
        <end position="96"/>
    </location>
</feature>
<dbReference type="InterPro" id="IPR018267">
    <property type="entry name" value="Ribosomal_eL37_CS"/>
</dbReference>
<dbReference type="GO" id="GO:0003735">
    <property type="term" value="F:structural constituent of ribosome"/>
    <property type="evidence" value="ECO:0007669"/>
    <property type="project" value="InterPro"/>
</dbReference>
<dbReference type="GO" id="GO:0019843">
    <property type="term" value="F:rRNA binding"/>
    <property type="evidence" value="ECO:0007669"/>
    <property type="project" value="UniProtKB-KW"/>
</dbReference>
<comment type="similarity">
    <text evidence="2">Belongs to the eukaryotic ribosomal protein eL37 family.</text>
</comment>
<dbReference type="PROSITE" id="PS01077">
    <property type="entry name" value="RIBOSOMAL_L37E"/>
    <property type="match status" value="1"/>
</dbReference>
<dbReference type="Pfam" id="PF01907">
    <property type="entry name" value="Ribosomal_L37e"/>
    <property type="match status" value="1"/>
</dbReference>
<keyword evidence="3" id="KW-0479">Metal-binding</keyword>
<evidence type="ECO:0000256" key="1">
    <source>
        <dbReference type="ARBA" id="ARBA00003058"/>
    </source>
</evidence>
<reference evidence="16" key="1">
    <citation type="submission" date="2024-02" db="UniProtKB">
        <authorList>
            <consortium name="WormBaseParasite"/>
        </authorList>
    </citation>
    <scope>IDENTIFICATION</scope>
</reference>
<dbReference type="Gene3D" id="3.30.505.10">
    <property type="entry name" value="SH2 domain"/>
    <property type="match status" value="2"/>
</dbReference>
<keyword evidence="10" id="KW-0727">SH2 domain</keyword>
<dbReference type="PRINTS" id="PR00401">
    <property type="entry name" value="SH2DOMAIN"/>
</dbReference>
<proteinExistence type="inferred from homology"/>
<organism evidence="15 16">
    <name type="scientific">Strongyloides stercoralis</name>
    <name type="common">Threadworm</name>
    <dbReference type="NCBI Taxonomy" id="6248"/>
    <lineage>
        <taxon>Eukaryota</taxon>
        <taxon>Metazoa</taxon>
        <taxon>Ecdysozoa</taxon>
        <taxon>Nematoda</taxon>
        <taxon>Chromadorea</taxon>
        <taxon>Rhabditida</taxon>
        <taxon>Tylenchina</taxon>
        <taxon>Panagrolaimomorpha</taxon>
        <taxon>Strongyloidoidea</taxon>
        <taxon>Strongyloididae</taxon>
        <taxon>Strongyloides</taxon>
    </lineage>
</organism>
<keyword evidence="11" id="KW-0175">Coiled coil</keyword>
<dbReference type="SUPFAM" id="SSF55550">
    <property type="entry name" value="SH2 domain"/>
    <property type="match status" value="2"/>
</dbReference>
<feature type="region of interest" description="Disordered" evidence="12">
    <location>
        <begin position="1"/>
        <end position="33"/>
    </location>
</feature>
<feature type="domain" description="SH2" evidence="14">
    <location>
        <begin position="472"/>
        <end position="580"/>
    </location>
</feature>
<keyword evidence="7" id="KW-0694">RNA-binding</keyword>
<dbReference type="InterPro" id="IPR011331">
    <property type="entry name" value="Ribosomal_eL37/eL43"/>
</dbReference>
<accession>A0AAF5DG38</accession>
<feature type="transmembrane region" description="Helical" evidence="13">
    <location>
        <begin position="776"/>
        <end position="800"/>
    </location>
</feature>
<dbReference type="Pfam" id="PF00017">
    <property type="entry name" value="SH2"/>
    <property type="match status" value="2"/>
</dbReference>
<dbReference type="HAMAP" id="MF_00547">
    <property type="entry name" value="Ribosomal_eL37"/>
    <property type="match status" value="1"/>
</dbReference>
<feature type="compositionally biased region" description="Basic and acidic residues" evidence="12">
    <location>
        <begin position="20"/>
        <end position="33"/>
    </location>
</feature>
<dbReference type="SUPFAM" id="SSF57829">
    <property type="entry name" value="Zn-binding ribosomal proteins"/>
    <property type="match status" value="1"/>
</dbReference>
<sequence length="807" mass="95004">MENQNINIEQESEMSVSKNFIKEKDKEKNNDENVNKKFIKEDIEEIDSEKLIKENNIKNSQEDLTQEDTEEDGDNGCVRGRFTYRSDDEQSDYNPDDEIDTELDFKLAENMRELRLQRRRFEDEIEDQNLNLRHPPILPKKIDRNMDIIDRLTLAEREMAKKSPKEKTISELYARDWYFGDVVKEQVPIIIKGQPDGVFFIRNSTTPGDFTLNFNCNGELKLIKIIIDDDGMCHFQSHGTKFENITKLIEHFKTHSLESYNSTLPIFLKNHMSYDKYIAEKNKTKVKHVSVILHEMYGIHTESERIYKRVEKLDIEKSKIHCKGTMLQRNLSQAIGAEIVYREAIEKMKADLHDHPENVNDLKIVKALEDNILMQLSRIQELREAQAMTKEEMKELQKVLMLYDTKKHDLYTRYYTLEKARDGLIEILLSKEIKSIDIQKGIWEATSLVDYESLQLSEFFLDVELPFNIEDWLIIDADKNKAIELIQQSMDRNPDDSDGIFLIRPSFTKQGCYALSLSVKGNIRHCLVEYSNSPDIEQCGYGFMNSNLYFPSMVDFVKYYYHNSMKDHNTELDITLRKTALQDYICLICFYFRLKMTKGTQAFGKRHNKTHTLCRRCGKSSYHIQKHTCAACGYPSSRKRTYNWSVKSIRRRTTGTGRMRHLKKVHARFAQFLYFCFTFFYIIQKDLIKMVNTKKGKLTLKPNETFEIYEHRRATSPKNTMPMDYSNSNVSINKTQYFYPNKDQTYFSPHIENHNQINDTFYNVRMPMDIPSKLPLVWVIAAAISIPLFIILCMFIAVWLQELGFLK</sequence>
<keyword evidence="8" id="KW-0689">Ribosomal protein</keyword>
<dbReference type="GO" id="GO:0006412">
    <property type="term" value="P:translation"/>
    <property type="evidence" value="ECO:0007669"/>
    <property type="project" value="InterPro"/>
</dbReference>
<dbReference type="PROSITE" id="PS50001">
    <property type="entry name" value="SH2"/>
    <property type="match status" value="2"/>
</dbReference>
<keyword evidence="13" id="KW-1133">Transmembrane helix</keyword>
<dbReference type="InterPro" id="IPR001569">
    <property type="entry name" value="Ribosomal_eL37"/>
</dbReference>
<keyword evidence="4" id="KW-0699">rRNA-binding</keyword>
<evidence type="ECO:0000256" key="6">
    <source>
        <dbReference type="ARBA" id="ARBA00022833"/>
    </source>
</evidence>
<feature type="transmembrane region" description="Helical" evidence="13">
    <location>
        <begin position="665"/>
        <end position="683"/>
    </location>
</feature>
<keyword evidence="13" id="KW-0812">Transmembrane</keyword>
<evidence type="ECO:0000256" key="11">
    <source>
        <dbReference type="SAM" id="Coils"/>
    </source>
</evidence>
<evidence type="ECO:0000256" key="9">
    <source>
        <dbReference type="ARBA" id="ARBA00023274"/>
    </source>
</evidence>
<dbReference type="PANTHER" id="PTHR10768">
    <property type="entry name" value="60S RIBOSOMAL PROTEIN L37"/>
    <property type="match status" value="1"/>
</dbReference>
<evidence type="ECO:0000256" key="12">
    <source>
        <dbReference type="SAM" id="MobiDB-lite"/>
    </source>
</evidence>
<dbReference type="GO" id="GO:0008270">
    <property type="term" value="F:zinc ion binding"/>
    <property type="evidence" value="ECO:0007669"/>
    <property type="project" value="UniProtKB-KW"/>
</dbReference>
<keyword evidence="6" id="KW-0862">Zinc</keyword>
<evidence type="ECO:0000256" key="10">
    <source>
        <dbReference type="PROSITE-ProRule" id="PRU00191"/>
    </source>
</evidence>
<evidence type="ECO:0000256" key="8">
    <source>
        <dbReference type="ARBA" id="ARBA00022980"/>
    </source>
</evidence>
<name>A0AAF5DG38_STRER</name>
<feature type="domain" description="SH2" evidence="14">
    <location>
        <begin position="177"/>
        <end position="266"/>
    </location>
</feature>
<dbReference type="GO" id="GO:0022625">
    <property type="term" value="C:cytosolic large ribosomal subunit"/>
    <property type="evidence" value="ECO:0007669"/>
    <property type="project" value="TreeGrafter"/>
</dbReference>
<dbReference type="Gene3D" id="2.20.25.30">
    <property type="match status" value="1"/>
</dbReference>
<evidence type="ECO:0000256" key="5">
    <source>
        <dbReference type="ARBA" id="ARBA00022771"/>
    </source>
</evidence>
<evidence type="ECO:0000313" key="16">
    <source>
        <dbReference type="WBParaSite" id="TCONS_00010751.p1"/>
    </source>
</evidence>
<dbReference type="Proteomes" id="UP000035681">
    <property type="component" value="Unplaced"/>
</dbReference>
<evidence type="ECO:0000256" key="13">
    <source>
        <dbReference type="SAM" id="Phobius"/>
    </source>
</evidence>
<dbReference type="InterPro" id="IPR000980">
    <property type="entry name" value="SH2"/>
</dbReference>
<dbReference type="AlphaFoldDB" id="A0AAF5DG38"/>
<evidence type="ECO:0000259" key="14">
    <source>
        <dbReference type="PROSITE" id="PS50001"/>
    </source>
</evidence>
<evidence type="ECO:0000256" key="2">
    <source>
        <dbReference type="ARBA" id="ARBA00009805"/>
    </source>
</evidence>
<dbReference type="InterPro" id="IPR011332">
    <property type="entry name" value="Ribosomal_zn-bd"/>
</dbReference>
<feature type="compositionally biased region" description="Acidic residues" evidence="12">
    <location>
        <begin position="64"/>
        <end position="74"/>
    </location>
</feature>
<keyword evidence="5" id="KW-0863">Zinc-finger</keyword>
<evidence type="ECO:0000256" key="4">
    <source>
        <dbReference type="ARBA" id="ARBA00022730"/>
    </source>
</evidence>
<feature type="coiled-coil region" evidence="11">
    <location>
        <begin position="365"/>
        <end position="399"/>
    </location>
</feature>
<comment type="function">
    <text evidence="1">Binds to the 23S rRNA.</text>
</comment>
<evidence type="ECO:0000256" key="7">
    <source>
        <dbReference type="ARBA" id="ARBA00022884"/>
    </source>
</evidence>
<dbReference type="PANTHER" id="PTHR10768:SF0">
    <property type="entry name" value="RIBOSOMAL PROTEIN L37"/>
    <property type="match status" value="1"/>
</dbReference>
<dbReference type="SMART" id="SM00252">
    <property type="entry name" value="SH2"/>
    <property type="match status" value="2"/>
</dbReference>
<keyword evidence="15" id="KW-1185">Reference proteome</keyword>
<keyword evidence="13" id="KW-0472">Membrane</keyword>
<dbReference type="InterPro" id="IPR036860">
    <property type="entry name" value="SH2_dom_sf"/>
</dbReference>
<dbReference type="FunFam" id="2.20.25.30:FF:000001">
    <property type="entry name" value="Ribosomal protein L37"/>
    <property type="match status" value="1"/>
</dbReference>
<evidence type="ECO:0000313" key="15">
    <source>
        <dbReference type="Proteomes" id="UP000035681"/>
    </source>
</evidence>
<evidence type="ECO:0000256" key="3">
    <source>
        <dbReference type="ARBA" id="ARBA00022723"/>
    </source>
</evidence>
<dbReference type="WBParaSite" id="TCONS_00010751.p1">
    <property type="protein sequence ID" value="TCONS_00010751.p1"/>
    <property type="gene ID" value="XLOC_004342"/>
</dbReference>
<protein>
    <submittedName>
        <fullName evidence="16">Phosphatidylinositol 3-kinase regulatory/accessory subunit</fullName>
    </submittedName>
</protein>
<keyword evidence="9" id="KW-0687">Ribonucleoprotein</keyword>